<evidence type="ECO:0000256" key="7">
    <source>
        <dbReference type="ARBA" id="ARBA00022741"/>
    </source>
</evidence>
<dbReference type="KEGG" id="hhg:XM38_005310"/>
<dbReference type="CDD" id="cd00130">
    <property type="entry name" value="PAS"/>
    <property type="match status" value="2"/>
</dbReference>
<dbReference type="EMBL" id="CP021983">
    <property type="protein sequence ID" value="ASC69604.1"/>
    <property type="molecule type" value="Genomic_DNA"/>
</dbReference>
<evidence type="ECO:0000313" key="24">
    <source>
        <dbReference type="Proteomes" id="UP000191901"/>
    </source>
</evidence>
<dbReference type="Gene3D" id="1.10.287.130">
    <property type="match status" value="1"/>
</dbReference>
<feature type="domain" description="Phytochrome chromophore attachment site" evidence="17">
    <location>
        <begin position="375"/>
        <end position="509"/>
    </location>
</feature>
<dbReference type="OrthoDB" id="9812358at2"/>
<dbReference type="PRINTS" id="PR00344">
    <property type="entry name" value="BCTRLSENSOR"/>
</dbReference>
<dbReference type="GO" id="GO:0009927">
    <property type="term" value="F:histidine phosphotransfer kinase activity"/>
    <property type="evidence" value="ECO:0007669"/>
    <property type="project" value="TreeGrafter"/>
</dbReference>
<evidence type="ECO:0000259" key="20">
    <source>
        <dbReference type="PROSITE" id="PS50112"/>
    </source>
</evidence>
<keyword evidence="9" id="KW-0067">ATP-binding</keyword>
<feature type="coiled-coil region" evidence="16">
    <location>
        <begin position="952"/>
        <end position="986"/>
    </location>
</feature>
<dbReference type="FunFam" id="3.30.565.10:FF:000010">
    <property type="entry name" value="Sensor histidine kinase RcsC"/>
    <property type="match status" value="1"/>
</dbReference>
<dbReference type="PROSITE" id="PS50046">
    <property type="entry name" value="PHYTOCHROME_2"/>
    <property type="match status" value="2"/>
</dbReference>
<reference evidence="23 24" key="1">
    <citation type="journal article" date="2016" name="Biochim. Biophys. Acta">
        <title>Characterization of red-shifted phycobilisomes isolated from the chlorophyll f-containing cyanobacterium Halomicronema hongdechloris.</title>
        <authorList>
            <person name="Li Y."/>
            <person name="Lin Y."/>
            <person name="Garvey C.J."/>
            <person name="Birch D."/>
            <person name="Corkery R.W."/>
            <person name="Loughlin P.C."/>
            <person name="Scheer H."/>
            <person name="Willows R.D."/>
            <person name="Chen M."/>
        </authorList>
    </citation>
    <scope>NUCLEOTIDE SEQUENCE [LARGE SCALE GENOMIC DNA]</scope>
    <source>
        <strain evidence="23 24">C2206</strain>
    </source>
</reference>
<dbReference type="STRING" id="1641165.XM38_05365"/>
<evidence type="ECO:0000259" key="19">
    <source>
        <dbReference type="PROSITE" id="PS50110"/>
    </source>
</evidence>
<dbReference type="InterPro" id="IPR000644">
    <property type="entry name" value="CBS_dom"/>
</dbReference>
<keyword evidence="16" id="KW-0175">Coiled coil</keyword>
<evidence type="ECO:0000259" key="17">
    <source>
        <dbReference type="PROSITE" id="PS50046"/>
    </source>
</evidence>
<dbReference type="SUPFAM" id="SSF47384">
    <property type="entry name" value="Homodimeric domain of signal transducing histidine kinase"/>
    <property type="match status" value="1"/>
</dbReference>
<evidence type="ECO:0000256" key="1">
    <source>
        <dbReference type="ARBA" id="ARBA00000085"/>
    </source>
</evidence>
<dbReference type="Pfam" id="PF00072">
    <property type="entry name" value="Response_reg"/>
    <property type="match status" value="1"/>
</dbReference>
<dbReference type="NCBIfam" id="TIGR00229">
    <property type="entry name" value="sensory_box"/>
    <property type="match status" value="2"/>
</dbReference>
<keyword evidence="15" id="KW-0129">CBS domain</keyword>
<dbReference type="RefSeq" id="WP_088429010.1">
    <property type="nucleotide sequence ID" value="NZ_CP021983.2"/>
</dbReference>
<dbReference type="InterPro" id="IPR013656">
    <property type="entry name" value="PAS_4"/>
</dbReference>
<sequence length="1359" mass="150836">MLTQFTRLTQVERRVAIVSDPLAVSPDTLVVRAIASMSGRHGRYQTPGMLAAHLEDYHQEARSSCVVVVEDGQVVGILTEGDVLRLSLQQRPLETLQLHEVMTQPVVTLRESAFTDVLSAVTLLQHHNIQHLPLLNEQDRLVGLVTQGSLHLTALTGQRLRAHQQETLVADMALRVRQHIGLEAVANAIVQEVREFLAADRVIVYQFNPDLSGTIVAEAIVPPWIPALNVQFTDTCFQDNQGGGYREGRIFVAADIYAANLSECHVQLLERFQVRANLVVPIIVSDNETHPLWGLLVAHQCAGPRAWDEDDIHLLQQLSVQLAITLQQADLYHSLQTLNASLEEQVETRTRQLQALASRERLLARISTQIRSSLNLEAVLETAVHEIRSILQCDRINIWQLEAEGPFRVVAESTDSPLSLRGERVNDPCYQDYRDIYRQGRVRVVPDIYTTPMADCHREMLIGLQTRAKILVPLLCGETLWGLLNASESQHPRDWQPADVELMRTLGEQLAIAIQQATTHQELQTELQERQQAEARLQASEQRYASLAAAAPVGIFRADPMSNCLYVNDRWCQIAGLSPAAAAGQGWRQGLHPADRDRVITEWQRATQENCPFQLEYRFQRPDGTVTWVYGQVVAERDVTGQAIGYVGTITDISERKQAELTLQTLIQGTAATTGPDFFPALVSHMAVALNVSYALVTEWVDEELRTLSFWAHGRLQANFAYRPAKTPCERALQDGQFYCADSLQQRFPEDPDLVEMGAESYLGIALRDNQGQAIGNLCILSQQRIQDPERAANLLSVFAARAAAELERQRAMASLKQLNQALESKVAERTQELQHVSDKFQRLVDDIGEKFVVFSHTGPTGRLTYVSAGIAAVFGISKAEVLGQPWQQMFQWLPEDLDAAQQSVQRLQENQEDAQQFEMCFRHPDGSLRTIHVAQHAVRDAAAHLVAVEGIVEDITERKQAEAQLRQTNAELARATRLKDEFLANMSHELRTPLNAILGMTEGLQDAVFGEINAQQHKALQTIERSGSHLLDLINDILDLSKIESGRLELDRAPTAIAPLCQSSLLFIQQQALSKRLQVELKLPPNLPDLFVDERRIRQTLINLLSNAVKFTPAGGRITLKVSPLPREDGPEQQNCLRLAVIDTGIGIAPKNLTKLFQPFVQIDSDLNRQYEGTGLGLALVKRIVELHGGQVALTSEVGVGSCFSIDLPCVAIALPAPQPVLPSEPKRDSYHPRSGVSPLILLAEDNAANVSTLSSYLKAKGYQILVAHNGQEAIALAQANTPDLILMDIQMPVMDGLEATRQIRQDPNLARLPIIALTALAMPGDRERCLAAGASDYLIKPARLRQLVSTIHNLLAP</sequence>
<keyword evidence="8" id="KW-0418">Kinase</keyword>
<keyword evidence="7" id="KW-0547">Nucleotide-binding</keyword>
<evidence type="ECO:0000256" key="16">
    <source>
        <dbReference type="SAM" id="Coils"/>
    </source>
</evidence>
<dbReference type="SMART" id="SM00116">
    <property type="entry name" value="CBS"/>
    <property type="match status" value="2"/>
</dbReference>
<feature type="domain" description="PAC" evidence="21">
    <location>
        <begin position="613"/>
        <end position="665"/>
    </location>
</feature>
<evidence type="ECO:0000313" key="23">
    <source>
        <dbReference type="EMBL" id="ASC69604.1"/>
    </source>
</evidence>
<dbReference type="SUPFAM" id="SSF52172">
    <property type="entry name" value="CheY-like"/>
    <property type="match status" value="1"/>
</dbReference>
<keyword evidence="24" id="KW-1185">Reference proteome</keyword>
<accession>A0A1Z3HH37</accession>
<dbReference type="GO" id="GO:0000155">
    <property type="term" value="F:phosphorelay sensor kinase activity"/>
    <property type="evidence" value="ECO:0007669"/>
    <property type="project" value="InterPro"/>
</dbReference>
<comment type="catalytic activity">
    <reaction evidence="1">
        <text>ATP + protein L-histidine = ADP + protein N-phospho-L-histidine.</text>
        <dbReference type="EC" id="2.7.13.3"/>
    </reaction>
</comment>
<dbReference type="Pfam" id="PF02518">
    <property type="entry name" value="HATPase_c"/>
    <property type="match status" value="1"/>
</dbReference>
<evidence type="ECO:0000256" key="3">
    <source>
        <dbReference type="ARBA" id="ARBA00006402"/>
    </source>
</evidence>
<feature type="domain" description="Response regulatory" evidence="19">
    <location>
        <begin position="1241"/>
        <end position="1357"/>
    </location>
</feature>
<dbReference type="InterPro" id="IPR029016">
    <property type="entry name" value="GAF-like_dom_sf"/>
</dbReference>
<keyword evidence="11" id="KW-0472">Membrane</keyword>
<evidence type="ECO:0000256" key="8">
    <source>
        <dbReference type="ARBA" id="ARBA00022777"/>
    </source>
</evidence>
<name>A0A1Z3HH37_9CYAN</name>
<evidence type="ECO:0000259" key="18">
    <source>
        <dbReference type="PROSITE" id="PS50109"/>
    </source>
</evidence>
<dbReference type="InterPro" id="IPR046342">
    <property type="entry name" value="CBS_dom_sf"/>
</dbReference>
<feature type="domain" description="CBS" evidence="22">
    <location>
        <begin position="102"/>
        <end position="160"/>
    </location>
</feature>
<evidence type="ECO:0000259" key="21">
    <source>
        <dbReference type="PROSITE" id="PS50113"/>
    </source>
</evidence>
<keyword evidence="10" id="KW-0902">Two-component regulatory system</keyword>
<proteinExistence type="inferred from homology"/>
<dbReference type="SMART" id="SM00086">
    <property type="entry name" value="PAC"/>
    <property type="match status" value="2"/>
</dbReference>
<dbReference type="InterPro" id="IPR001789">
    <property type="entry name" value="Sig_transdc_resp-reg_receiver"/>
</dbReference>
<dbReference type="CDD" id="cd16922">
    <property type="entry name" value="HATPase_EvgS-ArcB-TorS-like"/>
    <property type="match status" value="1"/>
</dbReference>
<dbReference type="Pfam" id="PF08447">
    <property type="entry name" value="PAS_3"/>
    <property type="match status" value="1"/>
</dbReference>
<dbReference type="SUPFAM" id="SSF55785">
    <property type="entry name" value="PYP-like sensor domain (PAS domain)"/>
    <property type="match status" value="2"/>
</dbReference>
<dbReference type="PROSITE" id="PS50109">
    <property type="entry name" value="HIS_KIN"/>
    <property type="match status" value="1"/>
</dbReference>
<feature type="modified residue" description="4-aspartylphosphate" evidence="14">
    <location>
        <position position="1290"/>
    </location>
</feature>
<evidence type="ECO:0000256" key="5">
    <source>
        <dbReference type="ARBA" id="ARBA00022553"/>
    </source>
</evidence>
<dbReference type="InterPro" id="IPR011006">
    <property type="entry name" value="CheY-like_superfamily"/>
</dbReference>
<dbReference type="InterPro" id="IPR003661">
    <property type="entry name" value="HisK_dim/P_dom"/>
</dbReference>
<evidence type="ECO:0000256" key="4">
    <source>
        <dbReference type="ARBA" id="ARBA00012438"/>
    </source>
</evidence>
<evidence type="ECO:0000256" key="2">
    <source>
        <dbReference type="ARBA" id="ARBA00004370"/>
    </source>
</evidence>
<dbReference type="SUPFAM" id="SSF55781">
    <property type="entry name" value="GAF domain-like"/>
    <property type="match status" value="3"/>
</dbReference>
<dbReference type="Pfam" id="PF00571">
    <property type="entry name" value="CBS"/>
    <property type="match status" value="2"/>
</dbReference>
<dbReference type="GO" id="GO:0005524">
    <property type="term" value="F:ATP binding"/>
    <property type="evidence" value="ECO:0007669"/>
    <property type="project" value="UniProtKB-KW"/>
</dbReference>
<feature type="domain" description="PAS" evidence="20">
    <location>
        <begin position="837"/>
        <end position="912"/>
    </location>
</feature>
<evidence type="ECO:0000256" key="12">
    <source>
        <dbReference type="ARBA" id="ARBA00023306"/>
    </source>
</evidence>
<gene>
    <name evidence="23" type="ORF">XM38_005310</name>
</gene>
<keyword evidence="6" id="KW-0808">Transferase</keyword>
<dbReference type="InterPro" id="IPR003018">
    <property type="entry name" value="GAF"/>
</dbReference>
<dbReference type="InterPro" id="IPR036097">
    <property type="entry name" value="HisK_dim/P_sf"/>
</dbReference>
<dbReference type="SMART" id="SM00388">
    <property type="entry name" value="HisKA"/>
    <property type="match status" value="1"/>
</dbReference>
<dbReference type="FunFam" id="1.10.287.130:FF:000038">
    <property type="entry name" value="Sensory transduction histidine kinase"/>
    <property type="match status" value="1"/>
</dbReference>
<dbReference type="GO" id="GO:0005886">
    <property type="term" value="C:plasma membrane"/>
    <property type="evidence" value="ECO:0007669"/>
    <property type="project" value="TreeGrafter"/>
</dbReference>
<dbReference type="PROSITE" id="PS50110">
    <property type="entry name" value="RESPONSE_REGULATORY"/>
    <property type="match status" value="1"/>
</dbReference>
<keyword evidence="12" id="KW-0131">Cell cycle</keyword>
<dbReference type="InterPro" id="IPR013655">
    <property type="entry name" value="PAS_fold_3"/>
</dbReference>
<dbReference type="SMART" id="SM00091">
    <property type="entry name" value="PAS"/>
    <property type="match status" value="2"/>
</dbReference>
<dbReference type="CDD" id="cd00082">
    <property type="entry name" value="HisKA"/>
    <property type="match status" value="1"/>
</dbReference>
<feature type="domain" description="PAC" evidence="21">
    <location>
        <begin position="916"/>
        <end position="968"/>
    </location>
</feature>
<dbReference type="SUPFAM" id="SSF54631">
    <property type="entry name" value="CBS-domain pair"/>
    <property type="match status" value="1"/>
</dbReference>
<dbReference type="InterPro" id="IPR000700">
    <property type="entry name" value="PAS-assoc_C"/>
</dbReference>
<dbReference type="PROSITE" id="PS50113">
    <property type="entry name" value="PAC"/>
    <property type="match status" value="2"/>
</dbReference>
<protein>
    <recommendedName>
        <fullName evidence="13">Circadian input-output histidine kinase CikA</fullName>
        <ecNumber evidence="4">2.7.13.3</ecNumber>
    </recommendedName>
</protein>
<evidence type="ECO:0000256" key="10">
    <source>
        <dbReference type="ARBA" id="ARBA00023012"/>
    </source>
</evidence>
<dbReference type="PANTHER" id="PTHR43047">
    <property type="entry name" value="TWO-COMPONENT HISTIDINE PROTEIN KINASE"/>
    <property type="match status" value="1"/>
</dbReference>
<dbReference type="InterPro" id="IPR005467">
    <property type="entry name" value="His_kinase_dom"/>
</dbReference>
<feature type="domain" description="Phytochrome chromophore attachment site" evidence="17">
    <location>
        <begin position="181"/>
        <end position="321"/>
    </location>
</feature>
<dbReference type="SMART" id="SM00387">
    <property type="entry name" value="HATPase_c"/>
    <property type="match status" value="1"/>
</dbReference>
<evidence type="ECO:0000256" key="14">
    <source>
        <dbReference type="PROSITE-ProRule" id="PRU00169"/>
    </source>
</evidence>
<dbReference type="PROSITE" id="PS51371">
    <property type="entry name" value="CBS"/>
    <property type="match status" value="2"/>
</dbReference>
<evidence type="ECO:0000256" key="6">
    <source>
        <dbReference type="ARBA" id="ARBA00022679"/>
    </source>
</evidence>
<dbReference type="Gene3D" id="3.30.450.40">
    <property type="match status" value="3"/>
</dbReference>
<feature type="domain" description="Histidine kinase" evidence="18">
    <location>
        <begin position="986"/>
        <end position="1213"/>
    </location>
</feature>
<keyword evidence="5 14" id="KW-0597">Phosphoprotein</keyword>
<dbReference type="SMART" id="SM00448">
    <property type="entry name" value="REC"/>
    <property type="match status" value="1"/>
</dbReference>
<dbReference type="EC" id="2.7.13.3" evidence="4"/>
<dbReference type="InterPro" id="IPR003594">
    <property type="entry name" value="HATPase_dom"/>
</dbReference>
<dbReference type="Pfam" id="PF08448">
    <property type="entry name" value="PAS_4"/>
    <property type="match status" value="1"/>
</dbReference>
<dbReference type="PANTHER" id="PTHR43047:SF63">
    <property type="entry name" value="HISTIDINE KINASE"/>
    <property type="match status" value="1"/>
</dbReference>
<dbReference type="SUPFAM" id="SSF55874">
    <property type="entry name" value="ATPase domain of HSP90 chaperone/DNA topoisomerase II/histidine kinase"/>
    <property type="match status" value="1"/>
</dbReference>
<dbReference type="InterPro" id="IPR035965">
    <property type="entry name" value="PAS-like_dom_sf"/>
</dbReference>
<evidence type="ECO:0000259" key="22">
    <source>
        <dbReference type="PROSITE" id="PS51371"/>
    </source>
</evidence>
<dbReference type="InterPro" id="IPR001610">
    <property type="entry name" value="PAC"/>
</dbReference>
<feature type="domain" description="PAS" evidence="20">
    <location>
        <begin position="540"/>
        <end position="610"/>
    </location>
</feature>
<organism evidence="23 24">
    <name type="scientific">Halomicronema hongdechloris C2206</name>
    <dbReference type="NCBI Taxonomy" id="1641165"/>
    <lineage>
        <taxon>Bacteria</taxon>
        <taxon>Bacillati</taxon>
        <taxon>Cyanobacteriota</taxon>
        <taxon>Cyanophyceae</taxon>
        <taxon>Nodosilineales</taxon>
        <taxon>Nodosilineaceae</taxon>
        <taxon>Halomicronema</taxon>
    </lineage>
</organism>
<dbReference type="InterPro" id="IPR000014">
    <property type="entry name" value="PAS"/>
</dbReference>
<evidence type="ECO:0000256" key="9">
    <source>
        <dbReference type="ARBA" id="ARBA00022840"/>
    </source>
</evidence>
<dbReference type="Gene3D" id="3.40.50.2300">
    <property type="match status" value="1"/>
</dbReference>
<evidence type="ECO:0000256" key="11">
    <source>
        <dbReference type="ARBA" id="ARBA00023136"/>
    </source>
</evidence>
<dbReference type="InterPro" id="IPR004358">
    <property type="entry name" value="Sig_transdc_His_kin-like_C"/>
</dbReference>
<evidence type="ECO:0000256" key="15">
    <source>
        <dbReference type="PROSITE-ProRule" id="PRU00703"/>
    </source>
</evidence>
<feature type="domain" description="CBS" evidence="22">
    <location>
        <begin position="17"/>
        <end position="93"/>
    </location>
</feature>
<feature type="coiled-coil region" evidence="16">
    <location>
        <begin position="520"/>
        <end position="550"/>
    </location>
</feature>
<dbReference type="Gene3D" id="3.30.565.10">
    <property type="entry name" value="Histidine kinase-like ATPase, C-terminal domain"/>
    <property type="match status" value="1"/>
</dbReference>
<evidence type="ECO:0000256" key="13">
    <source>
        <dbReference type="ARBA" id="ARBA00074306"/>
    </source>
</evidence>
<dbReference type="Pfam" id="PF01590">
    <property type="entry name" value="GAF"/>
    <property type="match status" value="3"/>
</dbReference>
<dbReference type="SMART" id="SM00065">
    <property type="entry name" value="GAF"/>
    <property type="match status" value="3"/>
</dbReference>
<dbReference type="Proteomes" id="UP000191901">
    <property type="component" value="Chromosome"/>
</dbReference>
<dbReference type="FunFam" id="3.30.450.20:FF:000099">
    <property type="entry name" value="Sensory box sensor histidine kinase"/>
    <property type="match status" value="1"/>
</dbReference>
<dbReference type="InterPro" id="IPR016132">
    <property type="entry name" value="Phyto_chromo_attachment"/>
</dbReference>
<comment type="similarity">
    <text evidence="3">In the N-terminal section; belongs to the phytochrome family.</text>
</comment>
<dbReference type="Gene3D" id="3.10.580.10">
    <property type="entry name" value="CBS-domain"/>
    <property type="match status" value="1"/>
</dbReference>
<dbReference type="Gene3D" id="3.30.450.20">
    <property type="entry name" value="PAS domain"/>
    <property type="match status" value="2"/>
</dbReference>
<comment type="subcellular location">
    <subcellularLocation>
        <location evidence="2">Membrane</location>
    </subcellularLocation>
</comment>
<feature type="coiled-coil region" evidence="16">
    <location>
        <begin position="802"/>
        <end position="840"/>
    </location>
</feature>
<dbReference type="PROSITE" id="PS50112">
    <property type="entry name" value="PAS"/>
    <property type="match status" value="2"/>
</dbReference>
<dbReference type="Pfam" id="PF00512">
    <property type="entry name" value="HisKA"/>
    <property type="match status" value="1"/>
</dbReference>
<dbReference type="InterPro" id="IPR036890">
    <property type="entry name" value="HATPase_C_sf"/>
</dbReference>